<accession>A0AAE3NN84</accession>
<name>A0AAE3NN84_RALSL</name>
<comment type="caution">
    <text evidence="1">The sequence shown here is derived from an EMBL/GenBank/DDBJ whole genome shotgun (WGS) entry which is preliminary data.</text>
</comment>
<evidence type="ECO:0000313" key="2">
    <source>
        <dbReference type="Proteomes" id="UP001143674"/>
    </source>
</evidence>
<dbReference type="RefSeq" id="WP_247588955.1">
    <property type="nucleotide sequence ID" value="NZ_JAIVEX010000030.1"/>
</dbReference>
<evidence type="ECO:0000313" key="1">
    <source>
        <dbReference type="EMBL" id="MDB0525045.1"/>
    </source>
</evidence>
<organism evidence="1 2">
    <name type="scientific">Ralstonia solanacearum</name>
    <name type="common">Pseudomonas solanacearum</name>
    <dbReference type="NCBI Taxonomy" id="305"/>
    <lineage>
        <taxon>Bacteria</taxon>
        <taxon>Pseudomonadati</taxon>
        <taxon>Pseudomonadota</taxon>
        <taxon>Betaproteobacteria</taxon>
        <taxon>Burkholderiales</taxon>
        <taxon>Burkholderiaceae</taxon>
        <taxon>Ralstonia</taxon>
        <taxon>Ralstonia solanacearum species complex</taxon>
    </lineage>
</organism>
<gene>
    <name evidence="1" type="ORF">LBW55_25885</name>
</gene>
<sequence>MDGIATAVVIELAKEFIELMQELDKNWSKAYYRFRSEAGRYGSNASYISGSNVLLIGALKWAGFYERMNARGAKLVEILGKTQGVFLLTIDTDSNYDIKFDWEDLNRWEITKLDGGTGLPHGI</sequence>
<reference evidence="1" key="1">
    <citation type="submission" date="2021-09" db="EMBL/GenBank/DDBJ databases">
        <title>Genomic analysis of Ralstonia spp.</title>
        <authorList>
            <person name="Aburjaile F."/>
            <person name="Ariute J.C."/>
            <person name="Pais A.K.L."/>
            <person name="Albuquerque G.M.R."/>
            <person name="Silva A.M.F."/>
            <person name="Brenig B."/>
            <person name="Azevedo V."/>
            <person name="Matiuzzi M."/>
            <person name="Ramos R."/>
            <person name="Goes-Neto A."/>
            <person name="Soares S."/>
            <person name="Iseppon A.M.B."/>
            <person name="Souza E."/>
            <person name="Gama M."/>
        </authorList>
    </citation>
    <scope>NUCLEOTIDE SEQUENCE</scope>
    <source>
        <strain evidence="1">B4</strain>
    </source>
</reference>
<dbReference type="Proteomes" id="UP001143674">
    <property type="component" value="Unassembled WGS sequence"/>
</dbReference>
<protein>
    <submittedName>
        <fullName evidence="1">Uncharacterized protein</fullName>
    </submittedName>
</protein>
<dbReference type="AlphaFoldDB" id="A0AAE3NN84"/>
<proteinExistence type="predicted"/>
<dbReference type="EMBL" id="JAIVEX010000030">
    <property type="protein sequence ID" value="MDB0525045.1"/>
    <property type="molecule type" value="Genomic_DNA"/>
</dbReference>